<keyword evidence="2 4" id="KW-0732">Signal</keyword>
<dbReference type="GO" id="GO:0016787">
    <property type="term" value="F:hydrolase activity"/>
    <property type="evidence" value="ECO:0007669"/>
    <property type="project" value="UniProtKB-KW"/>
</dbReference>
<name>A0A1Y2N281_PSEAH</name>
<keyword evidence="8" id="KW-1185">Reference proteome</keyword>
<protein>
    <submittedName>
        <fullName evidence="7">Carboxylesterase A</fullName>
        <ecNumber evidence="7">3.1.1.-</ecNumber>
    </submittedName>
</protein>
<evidence type="ECO:0000256" key="3">
    <source>
        <dbReference type="ARBA" id="ARBA00022801"/>
    </source>
</evidence>
<evidence type="ECO:0000313" key="7">
    <source>
        <dbReference type="EMBL" id="OSY41311.1"/>
    </source>
</evidence>
<gene>
    <name evidence="7" type="primary">caeA_1</name>
    <name evidence="7" type="ORF">BG845_02213</name>
</gene>
<evidence type="ECO:0000256" key="4">
    <source>
        <dbReference type="SAM" id="SignalP"/>
    </source>
</evidence>
<dbReference type="InterPro" id="IPR013595">
    <property type="entry name" value="Pept_S33_TAP-like_C"/>
</dbReference>
<evidence type="ECO:0000259" key="5">
    <source>
        <dbReference type="Pfam" id="PF00561"/>
    </source>
</evidence>
<feature type="domain" description="AB hydrolase-1" evidence="5">
    <location>
        <begin position="112"/>
        <end position="264"/>
    </location>
</feature>
<dbReference type="PANTHER" id="PTHR43248">
    <property type="entry name" value="2-SUCCINYL-6-HYDROXY-2,4-CYCLOHEXADIENE-1-CARBOXYLATE SYNTHASE"/>
    <property type="match status" value="1"/>
</dbReference>
<dbReference type="Pfam" id="PF00561">
    <property type="entry name" value="Abhydrolase_1"/>
    <property type="match status" value="1"/>
</dbReference>
<dbReference type="InterPro" id="IPR029058">
    <property type="entry name" value="AB_hydrolase_fold"/>
</dbReference>
<dbReference type="STRING" id="2074.BG845_02213"/>
<dbReference type="InterPro" id="IPR051601">
    <property type="entry name" value="Serine_prot/Carboxylest_S33"/>
</dbReference>
<dbReference type="Proteomes" id="UP000194360">
    <property type="component" value="Unassembled WGS sequence"/>
</dbReference>
<dbReference type="AlphaFoldDB" id="A0A1Y2N281"/>
<sequence length="483" mass="50469">MIRHRLTALLGVAALGALAACSTAPEPPADPARPPITSWEPCADDDAAVQCAGVTVPVDRADPDGPAIDLAVVRMPAADPDQRRGTLVLHVGGPAPARQVLLDPRHRAGVAELRQWFDVVTFDSRGYGASAGTCDPDLAPPIAVLDSPEAFAEHREHQARYAESCRAGHPELVEHVSAADVADDVDDIRAALGEDRIAFFGNSYGTVFGQAYAQRYGDRLTALYLDSVVDHSAPAERDRIDRAVAGDALLDRFAARCAEDPECAPGEDPLQLWDDVVARAPLPVEGGPALRADEIRMAAPSMAETDPRGYAAALLAARNGDAGPLAAPMRHAPAGGGMDAGQLTNCADFPLPDDYAALVAGRTGPAELAPRTGPAPALEDWRCGGWPLPGTNPPGPLDAPDAPPALVVNSTLDPTTHLAGAHRVAEALGPGAVLAVHGFTHAVYLGQPDNRCVRDAVHRYLLDGELPATGASCASEQTQWARP</sequence>
<dbReference type="Gene3D" id="3.40.50.1820">
    <property type="entry name" value="alpha/beta hydrolase"/>
    <property type="match status" value="1"/>
</dbReference>
<feature type="signal peptide" evidence="4">
    <location>
        <begin position="1"/>
        <end position="19"/>
    </location>
</feature>
<evidence type="ECO:0000313" key="8">
    <source>
        <dbReference type="Proteomes" id="UP000194360"/>
    </source>
</evidence>
<evidence type="ECO:0000256" key="1">
    <source>
        <dbReference type="ARBA" id="ARBA00010088"/>
    </source>
</evidence>
<proteinExistence type="inferred from homology"/>
<evidence type="ECO:0000259" key="6">
    <source>
        <dbReference type="Pfam" id="PF08386"/>
    </source>
</evidence>
<dbReference type="InterPro" id="IPR000073">
    <property type="entry name" value="AB_hydrolase_1"/>
</dbReference>
<dbReference type="PANTHER" id="PTHR43248:SF29">
    <property type="entry name" value="TRIPEPTIDYL AMINOPEPTIDASE"/>
    <property type="match status" value="1"/>
</dbReference>
<evidence type="ECO:0000256" key="2">
    <source>
        <dbReference type="ARBA" id="ARBA00022729"/>
    </source>
</evidence>
<comment type="caution">
    <text evidence="7">The sequence shown here is derived from an EMBL/GenBank/DDBJ whole genome shotgun (WGS) entry which is preliminary data.</text>
</comment>
<feature type="domain" description="Peptidase S33 tripeptidyl aminopeptidase-like C-terminal" evidence="6">
    <location>
        <begin position="380"/>
        <end position="473"/>
    </location>
</feature>
<dbReference type="OrthoDB" id="4006962at2"/>
<dbReference type="EMBL" id="MIGB01000009">
    <property type="protein sequence ID" value="OSY41311.1"/>
    <property type="molecule type" value="Genomic_DNA"/>
</dbReference>
<dbReference type="PROSITE" id="PS51257">
    <property type="entry name" value="PROKAR_LIPOPROTEIN"/>
    <property type="match status" value="1"/>
</dbReference>
<dbReference type="SUPFAM" id="SSF53474">
    <property type="entry name" value="alpha/beta-Hydrolases"/>
    <property type="match status" value="1"/>
</dbReference>
<accession>A0A1Y2N281</accession>
<keyword evidence="3 7" id="KW-0378">Hydrolase</keyword>
<organism evidence="7 8">
    <name type="scientific">Pseudonocardia autotrophica</name>
    <name type="common">Amycolata autotrophica</name>
    <name type="synonym">Nocardia autotrophica</name>
    <dbReference type="NCBI Taxonomy" id="2074"/>
    <lineage>
        <taxon>Bacteria</taxon>
        <taxon>Bacillati</taxon>
        <taxon>Actinomycetota</taxon>
        <taxon>Actinomycetes</taxon>
        <taxon>Pseudonocardiales</taxon>
        <taxon>Pseudonocardiaceae</taxon>
        <taxon>Pseudonocardia</taxon>
    </lineage>
</organism>
<comment type="similarity">
    <text evidence="1">Belongs to the peptidase S33 family.</text>
</comment>
<dbReference type="RefSeq" id="WP_085912481.1">
    <property type="nucleotide sequence ID" value="NZ_AP018920.1"/>
</dbReference>
<dbReference type="EC" id="3.1.1.-" evidence="7"/>
<feature type="chain" id="PRO_5012282478" evidence="4">
    <location>
        <begin position="20"/>
        <end position="483"/>
    </location>
</feature>
<reference evidence="7 8" key="1">
    <citation type="submission" date="2016-09" db="EMBL/GenBank/DDBJ databases">
        <title>Pseudonocardia autotrophica DSM535, a candidate organism with high potential of specific P450 cytochromes.</title>
        <authorList>
            <person name="Grumaz C."/>
            <person name="Vainshtein Y."/>
            <person name="Kirstahler P."/>
            <person name="Sohn K."/>
        </authorList>
    </citation>
    <scope>NUCLEOTIDE SEQUENCE [LARGE SCALE GENOMIC DNA]</scope>
    <source>
        <strain evidence="7 8">DSM 535</strain>
    </source>
</reference>
<dbReference type="Pfam" id="PF08386">
    <property type="entry name" value="Abhydrolase_4"/>
    <property type="match status" value="1"/>
</dbReference>